<accession>A0ABY5VN51</accession>
<evidence type="ECO:0000313" key="1">
    <source>
        <dbReference type="EMBL" id="UWP79157.1"/>
    </source>
</evidence>
<name>A0ABY5VN51_9ACTN</name>
<reference evidence="1" key="2">
    <citation type="submission" date="2022-09" db="EMBL/GenBank/DDBJ databases">
        <title>Biosynthetic gene clusters of Dactylosporangioum fulvum.</title>
        <authorList>
            <person name="Caradec T."/>
        </authorList>
    </citation>
    <scope>NUCLEOTIDE SEQUENCE</scope>
    <source>
        <strain evidence="1">NRRL B-16292</strain>
    </source>
</reference>
<keyword evidence="2" id="KW-1185">Reference proteome</keyword>
<dbReference type="RefSeq" id="WP_259856705.1">
    <property type="nucleotide sequence ID" value="NZ_BAAAST010000153.1"/>
</dbReference>
<reference evidence="1" key="1">
    <citation type="submission" date="2021-04" db="EMBL/GenBank/DDBJ databases">
        <authorList>
            <person name="Hartkoorn R.C."/>
            <person name="Beaudoing E."/>
            <person name="Hot D."/>
        </authorList>
    </citation>
    <scope>NUCLEOTIDE SEQUENCE</scope>
    <source>
        <strain evidence="1">NRRL B-16292</strain>
    </source>
</reference>
<dbReference type="EMBL" id="CP073720">
    <property type="protein sequence ID" value="UWP79157.1"/>
    <property type="molecule type" value="Genomic_DNA"/>
</dbReference>
<evidence type="ECO:0008006" key="3">
    <source>
        <dbReference type="Google" id="ProtNLM"/>
    </source>
</evidence>
<dbReference type="Proteomes" id="UP001059617">
    <property type="component" value="Chromosome"/>
</dbReference>
<sequence>MATSRRDREQAAATPTDWAAAEVVTRPRRATVVHSTRVPADLSEALEAEAVRRGVTPSALIAEFVAEGLRRPEPDVLVPLADVRRVIDSLASRTAAA</sequence>
<proteinExistence type="predicted"/>
<organism evidence="1 2">
    <name type="scientific">Dactylosporangium fulvum</name>
    <dbReference type="NCBI Taxonomy" id="53359"/>
    <lineage>
        <taxon>Bacteria</taxon>
        <taxon>Bacillati</taxon>
        <taxon>Actinomycetota</taxon>
        <taxon>Actinomycetes</taxon>
        <taxon>Micromonosporales</taxon>
        <taxon>Micromonosporaceae</taxon>
        <taxon>Dactylosporangium</taxon>
    </lineage>
</organism>
<protein>
    <recommendedName>
        <fullName evidence="3">Ribbon-helix-helix protein CopG domain-containing protein</fullName>
    </recommendedName>
</protein>
<gene>
    <name evidence="1" type="ORF">Dfulv_28770</name>
</gene>
<evidence type="ECO:0000313" key="2">
    <source>
        <dbReference type="Proteomes" id="UP001059617"/>
    </source>
</evidence>